<dbReference type="AlphaFoldDB" id="A0A292Q7G3"/>
<dbReference type="Gene3D" id="3.30.70.360">
    <property type="match status" value="1"/>
</dbReference>
<protein>
    <recommendedName>
        <fullName evidence="2">Peptidase M20 domain-containing protein 2</fullName>
    </recommendedName>
</protein>
<dbReference type="Pfam" id="PF01546">
    <property type="entry name" value="Peptidase_M20"/>
    <property type="match status" value="1"/>
</dbReference>
<dbReference type="InterPro" id="IPR017439">
    <property type="entry name" value="Amidohydrolase"/>
</dbReference>
<evidence type="ECO:0000256" key="1">
    <source>
        <dbReference type="ARBA" id="ARBA00006247"/>
    </source>
</evidence>
<dbReference type="PIRSF" id="PIRSF037226">
    <property type="entry name" value="Amidohydrolase_ACY1L2_prd"/>
    <property type="match status" value="1"/>
</dbReference>
<evidence type="ECO:0000259" key="3">
    <source>
        <dbReference type="Pfam" id="PF07687"/>
    </source>
</evidence>
<dbReference type="EMBL" id="LN890954">
    <property type="protein sequence ID" value="CUS14885.1"/>
    <property type="molecule type" value="Genomic_DNA"/>
</dbReference>
<gene>
    <name evidence="4" type="ORF">GSTUAT00000955001</name>
</gene>
<dbReference type="SUPFAM" id="SSF55031">
    <property type="entry name" value="Bacterial exopeptidase dimerisation domain"/>
    <property type="match status" value="1"/>
</dbReference>
<dbReference type="Gene3D" id="3.40.630.10">
    <property type="entry name" value="Zn peptidases"/>
    <property type="match status" value="1"/>
</dbReference>
<dbReference type="PANTHER" id="PTHR30575">
    <property type="entry name" value="PEPTIDASE M20"/>
    <property type="match status" value="1"/>
</dbReference>
<dbReference type="InterPro" id="IPR002933">
    <property type="entry name" value="Peptidase_M20"/>
</dbReference>
<comment type="similarity">
    <text evidence="1 2">Belongs to the peptidase M20A family.</text>
</comment>
<dbReference type="NCBIfam" id="TIGR01891">
    <property type="entry name" value="amidohydrolases"/>
    <property type="match status" value="1"/>
</dbReference>
<dbReference type="Proteomes" id="UP001412239">
    <property type="component" value="Unassembled WGS sequence"/>
</dbReference>
<dbReference type="CDD" id="cd05672">
    <property type="entry name" value="M20_ACY1L2-like"/>
    <property type="match status" value="1"/>
</dbReference>
<dbReference type="InterPro" id="IPR036264">
    <property type="entry name" value="Bact_exopeptidase_dim_dom"/>
</dbReference>
<organism evidence="4 5">
    <name type="scientific">Tuber aestivum</name>
    <name type="common">summer truffle</name>
    <dbReference type="NCBI Taxonomy" id="59557"/>
    <lineage>
        <taxon>Eukaryota</taxon>
        <taxon>Fungi</taxon>
        <taxon>Dikarya</taxon>
        <taxon>Ascomycota</taxon>
        <taxon>Pezizomycotina</taxon>
        <taxon>Pezizomycetes</taxon>
        <taxon>Pezizales</taxon>
        <taxon>Tuberaceae</taxon>
        <taxon>Tuber</taxon>
    </lineage>
</organism>
<dbReference type="Pfam" id="PF07687">
    <property type="entry name" value="M20_dimer"/>
    <property type="match status" value="1"/>
</dbReference>
<evidence type="ECO:0000256" key="2">
    <source>
        <dbReference type="PIRNR" id="PIRNR037226"/>
    </source>
</evidence>
<evidence type="ECO:0000313" key="5">
    <source>
        <dbReference type="Proteomes" id="UP001412239"/>
    </source>
</evidence>
<dbReference type="GO" id="GO:0016805">
    <property type="term" value="F:dipeptidase activity"/>
    <property type="evidence" value="ECO:0007669"/>
    <property type="project" value="InterPro"/>
</dbReference>
<proteinExistence type="inferred from homology"/>
<keyword evidence="5" id="KW-1185">Reference proteome</keyword>
<dbReference type="InterPro" id="IPR017144">
    <property type="entry name" value="Xaa-Arg_dipeptidase"/>
</dbReference>
<dbReference type="FunFam" id="3.30.70.360:FF:000004">
    <property type="entry name" value="Peptidase M20 domain-containing protein 2"/>
    <property type="match status" value="1"/>
</dbReference>
<dbReference type="InterPro" id="IPR052030">
    <property type="entry name" value="Peptidase_M20/M20A_hydrolases"/>
</dbReference>
<dbReference type="InterPro" id="IPR011650">
    <property type="entry name" value="Peptidase_M20_dimer"/>
</dbReference>
<accession>A0A292Q7G3</accession>
<dbReference type="SUPFAM" id="SSF53187">
    <property type="entry name" value="Zn-dependent exopeptidases"/>
    <property type="match status" value="1"/>
</dbReference>
<name>A0A292Q7G3_9PEZI</name>
<dbReference type="PANTHER" id="PTHR30575:SF0">
    <property type="entry name" value="XAA-ARG DIPEPTIDASE"/>
    <property type="match status" value="1"/>
</dbReference>
<evidence type="ECO:0000313" key="4">
    <source>
        <dbReference type="EMBL" id="CUS14885.1"/>
    </source>
</evidence>
<reference evidence="4" key="1">
    <citation type="submission" date="2015-10" db="EMBL/GenBank/DDBJ databases">
        <authorList>
            <person name="Regsiter A."/>
            <person name="william w."/>
        </authorList>
    </citation>
    <scope>NUCLEOTIDE SEQUENCE</scope>
    <source>
        <strain evidence="4">Montdore</strain>
    </source>
</reference>
<feature type="domain" description="Peptidase M20 dimerisation" evidence="3">
    <location>
        <begin position="175"/>
        <end position="271"/>
    </location>
</feature>
<sequence length="429" mass="46321">MSLSAPARDLIYNFISSQIELEKLSLNALNQYIYTNPELRHEEHKAHDFLTSILEKLDFVVTRHAHGLKTAFRAEFSAKGGGRNIAVNAEYDALPGLDKHACGHTTAAVATAISVAGALKHFSLPGTITLLGTPAEEGGGGKITMLQNHAYENIDACLMTHPSHLSQVYFRSIAGLTDLSITYQGRKAHSGIAPWDGVNSLDAITLMWASVGLMRQQLMPTDRVSGVITDGGAANNVCPDFSKGSFGIRAENVGRLEVVKEKVLNCARGAAKATGCECGVIDDGWLYADVRTNDVIAGRYEAHLEMLGRPWVEGKDEQKRNVFGGGTDMGNVSYVVSFPAASVLMVPSIHPTFDIGCKEGCHTNEFYEAAGTYHAFEECLLSAKGMAFSAIDIMLDDEVYGDMKEEFEAMKKDIGDCKAIFGNTALNSA</sequence>